<comment type="caution">
    <text evidence="1">The sequence shown here is derived from an EMBL/GenBank/DDBJ whole genome shotgun (WGS) entry which is preliminary data.</text>
</comment>
<name>A0ABN9R1I6_9DINO</name>
<evidence type="ECO:0000313" key="1">
    <source>
        <dbReference type="EMBL" id="CAK0812586.1"/>
    </source>
</evidence>
<feature type="non-terminal residue" evidence="1">
    <location>
        <position position="333"/>
    </location>
</feature>
<evidence type="ECO:0000313" key="2">
    <source>
        <dbReference type="Proteomes" id="UP001189429"/>
    </source>
</evidence>
<reference evidence="1" key="1">
    <citation type="submission" date="2023-10" db="EMBL/GenBank/DDBJ databases">
        <authorList>
            <person name="Chen Y."/>
            <person name="Shah S."/>
            <person name="Dougan E. K."/>
            <person name="Thang M."/>
            <person name="Chan C."/>
        </authorList>
    </citation>
    <scope>NUCLEOTIDE SEQUENCE [LARGE SCALE GENOMIC DNA]</scope>
</reference>
<sequence>MASSRSVSNHGSSSSSGLDVPEEVLPAVRQLSQLLVGKLGNTRSGLEELERDHLSLVANLSVDLLSGDFKRTQVAAKIISGRTVGSLGNILKGIKRGADAIGQLGDKPCFDEKSVDTFNKLPPSWVWGVLQGKTKTPIPDAVVTAVVQKSSKVLFNIMWVLCGVHPQHPLSGDLLVKVYLAQVIVQLIDSRGDLLNLNGGFFKREIPVLVKNPFAPGFGVWSLRAVEGAGEADSVNLWHRVGNISVMLTSEDMGCLGVLTVQTPIHDNFNMCSAFIRVLGRNIHIYTIGKLAEAIPTRAQRAESLTKSVGDSMARIKLQKAAGAVQVSESLGQ</sequence>
<protein>
    <submittedName>
        <fullName evidence="1">Uncharacterized protein</fullName>
    </submittedName>
</protein>
<keyword evidence="2" id="KW-1185">Reference proteome</keyword>
<gene>
    <name evidence="1" type="ORF">PCOR1329_LOCUS16843</name>
</gene>
<dbReference type="EMBL" id="CAUYUJ010005184">
    <property type="protein sequence ID" value="CAK0812586.1"/>
    <property type="molecule type" value="Genomic_DNA"/>
</dbReference>
<dbReference type="Proteomes" id="UP001189429">
    <property type="component" value="Unassembled WGS sequence"/>
</dbReference>
<organism evidence="1 2">
    <name type="scientific">Prorocentrum cordatum</name>
    <dbReference type="NCBI Taxonomy" id="2364126"/>
    <lineage>
        <taxon>Eukaryota</taxon>
        <taxon>Sar</taxon>
        <taxon>Alveolata</taxon>
        <taxon>Dinophyceae</taxon>
        <taxon>Prorocentrales</taxon>
        <taxon>Prorocentraceae</taxon>
        <taxon>Prorocentrum</taxon>
    </lineage>
</organism>
<proteinExistence type="predicted"/>
<accession>A0ABN9R1I6</accession>